<protein>
    <submittedName>
        <fullName evidence="2">HD domain-containing protein</fullName>
    </submittedName>
</protein>
<dbReference type="InterPro" id="IPR006674">
    <property type="entry name" value="HD_domain"/>
</dbReference>
<evidence type="ECO:0000259" key="1">
    <source>
        <dbReference type="Pfam" id="PF01966"/>
    </source>
</evidence>
<gene>
    <name evidence="2" type="ORF">ACFQ16_02445</name>
</gene>
<comment type="caution">
    <text evidence="2">The sequence shown here is derived from an EMBL/GenBank/DDBJ whole genome shotgun (WGS) entry which is preliminary data.</text>
</comment>
<dbReference type="EMBL" id="JBHTIW010000001">
    <property type="protein sequence ID" value="MFD0918592.1"/>
    <property type="molecule type" value="Genomic_DNA"/>
</dbReference>
<keyword evidence="3" id="KW-1185">Reference proteome</keyword>
<proteinExistence type="predicted"/>
<feature type="domain" description="HD" evidence="1">
    <location>
        <begin position="53"/>
        <end position="153"/>
    </location>
</feature>
<evidence type="ECO:0000313" key="3">
    <source>
        <dbReference type="Proteomes" id="UP001597018"/>
    </source>
</evidence>
<dbReference type="Pfam" id="PF01966">
    <property type="entry name" value="HD"/>
    <property type="match status" value="1"/>
</dbReference>
<evidence type="ECO:0000313" key="2">
    <source>
        <dbReference type="EMBL" id="MFD0918592.1"/>
    </source>
</evidence>
<dbReference type="PANTHER" id="PTHR40202:SF1">
    <property type="entry name" value="HD DOMAIN-CONTAINING PROTEIN"/>
    <property type="match status" value="1"/>
</dbReference>
<dbReference type="Proteomes" id="UP001597018">
    <property type="component" value="Unassembled WGS sequence"/>
</dbReference>
<name>A0ABW3FLU1_9PSEU</name>
<dbReference type="InterPro" id="IPR052567">
    <property type="entry name" value="OP_Dioxygenase"/>
</dbReference>
<dbReference type="RefSeq" id="WP_345600950.1">
    <property type="nucleotide sequence ID" value="NZ_BAABLT010000022.1"/>
</dbReference>
<sequence>MRTVGFTRMSEGSAADYHLLAELEKRHVGELPDRLLRALEALKNSFDGYQVSRYEHSLQAATRAYRDGRDEEYVVATLLHDLGDDLAPENHSELAAAIVKPYVREEVHWIIRHHGAFQMYYYAHHYGHDRHVRDRYRDSPHYQACVDFCERYDQSSFDPDYDSLPLEFFEPMVRRVFAEPRW</sequence>
<organism evidence="2 3">
    <name type="scientific">Saccharopolyspora rosea</name>
    <dbReference type="NCBI Taxonomy" id="524884"/>
    <lineage>
        <taxon>Bacteria</taxon>
        <taxon>Bacillati</taxon>
        <taxon>Actinomycetota</taxon>
        <taxon>Actinomycetes</taxon>
        <taxon>Pseudonocardiales</taxon>
        <taxon>Pseudonocardiaceae</taxon>
        <taxon>Saccharopolyspora</taxon>
    </lineage>
</organism>
<dbReference type="SUPFAM" id="SSF109604">
    <property type="entry name" value="HD-domain/PDEase-like"/>
    <property type="match status" value="1"/>
</dbReference>
<dbReference type="PANTHER" id="PTHR40202">
    <property type="match status" value="1"/>
</dbReference>
<accession>A0ABW3FLU1</accession>
<dbReference type="Gene3D" id="1.10.3210.10">
    <property type="entry name" value="Hypothetical protein af1432"/>
    <property type="match status" value="1"/>
</dbReference>
<reference evidence="3" key="1">
    <citation type="journal article" date="2019" name="Int. J. Syst. Evol. Microbiol.">
        <title>The Global Catalogue of Microorganisms (GCM) 10K type strain sequencing project: providing services to taxonomists for standard genome sequencing and annotation.</title>
        <authorList>
            <consortium name="The Broad Institute Genomics Platform"/>
            <consortium name="The Broad Institute Genome Sequencing Center for Infectious Disease"/>
            <person name="Wu L."/>
            <person name="Ma J."/>
        </authorList>
    </citation>
    <scope>NUCLEOTIDE SEQUENCE [LARGE SCALE GENOMIC DNA]</scope>
    <source>
        <strain evidence="3">CCUG 56401</strain>
    </source>
</reference>